<sequence>MSDITLLEIKVPATAKLRMFNQSQKIRANSAVLNNLFPQLKGQSVNLIKPKTKLQKIDSYMLQETQLLLNKIETYCGSEQLDDGIELSLYFDDIQWCVSETFTKDHGLVQLLNQDKWIIDVSQWLSPNYTGLAYSQELLAFSYLYAKNKQVALQKYKHFSDKNQGCICKIKLSVRSGIASLKFCVESPTNSYLIEFT</sequence>
<comment type="caution">
    <text evidence="1">The sequence shown here is derived from an EMBL/GenBank/DDBJ whole genome shotgun (WGS) entry which is preliminary data.</text>
</comment>
<accession>A0ABS9D4P4</accession>
<evidence type="ECO:0000313" key="2">
    <source>
        <dbReference type="Proteomes" id="UP001521137"/>
    </source>
</evidence>
<evidence type="ECO:0000313" key="1">
    <source>
        <dbReference type="EMBL" id="MCF2947922.1"/>
    </source>
</evidence>
<name>A0ABS9D4P4_9ALTE</name>
<dbReference type="EMBL" id="JAKGAS010000003">
    <property type="protein sequence ID" value="MCF2947922.1"/>
    <property type="molecule type" value="Genomic_DNA"/>
</dbReference>
<reference evidence="1 2" key="1">
    <citation type="submission" date="2022-01" db="EMBL/GenBank/DDBJ databases">
        <title>Paraglaciecola sp. G1-23.</title>
        <authorList>
            <person name="Jin M.S."/>
            <person name="Han D.M."/>
            <person name="Kim H.M."/>
            <person name="Jeon C.O."/>
        </authorList>
    </citation>
    <scope>NUCLEOTIDE SEQUENCE [LARGE SCALE GENOMIC DNA]</scope>
    <source>
        <strain evidence="1 2">G1-23</strain>
    </source>
</reference>
<gene>
    <name evidence="1" type="ORF">L0668_07380</name>
</gene>
<proteinExistence type="predicted"/>
<organism evidence="1 2">
    <name type="scientific">Paraglaciecola algarum</name>
    <dbReference type="NCBI Taxonomy" id="3050085"/>
    <lineage>
        <taxon>Bacteria</taxon>
        <taxon>Pseudomonadati</taxon>
        <taxon>Pseudomonadota</taxon>
        <taxon>Gammaproteobacteria</taxon>
        <taxon>Alteromonadales</taxon>
        <taxon>Alteromonadaceae</taxon>
        <taxon>Paraglaciecola</taxon>
    </lineage>
</organism>
<dbReference type="Proteomes" id="UP001521137">
    <property type="component" value="Unassembled WGS sequence"/>
</dbReference>
<dbReference type="RefSeq" id="WP_235311451.1">
    <property type="nucleotide sequence ID" value="NZ_JAKGAS010000003.1"/>
</dbReference>
<keyword evidence="2" id="KW-1185">Reference proteome</keyword>
<protein>
    <submittedName>
        <fullName evidence="1">Uncharacterized protein</fullName>
    </submittedName>
</protein>